<dbReference type="Pfam" id="PF00027">
    <property type="entry name" value="cNMP_binding"/>
    <property type="match status" value="1"/>
</dbReference>
<dbReference type="PDBsum" id="2FMY"/>
<dbReference type="PDBsum" id="2HKX"/>
<dbReference type="HOGENOM" id="CLU_075053_3_7_9"/>
<feature type="binding site" evidence="9">
    <location>
        <position position="78"/>
    </location>
    <ligand>
        <name>heme b</name>
        <dbReference type="ChEBI" id="CHEBI:60344"/>
        <label>1</label>
        <note>axial binding residue</note>
    </ligand>
    <ligandPart>
        <name>Fe</name>
        <dbReference type="ChEBI" id="CHEBI:18248"/>
    </ligandPart>
</feature>
<dbReference type="PDB" id="2FMY">
    <property type="method" value="X-ray"/>
    <property type="resolution" value="2.20 A"/>
    <property type="chains" value="A/B/C/D=1-217"/>
</dbReference>
<dbReference type="STRING" id="246194.CHY_1835"/>
<keyword evidence="8 9" id="KW-0408">Iron</keyword>
<sequence>MRLTDTNLLEVLNSEEYSGVLKEFREQRYSKKAILYTPNTERNLVFLVKSGRVRVYLAYEDKEFTLAILEAGDIFCTHTRAFIQAMEDTTILYTDIRNFQNIVVEFPAFSLNMVKVLGDLLKNSLTIINGLVFKDARLRLAEFLVQAAMDTGLKVPQGIKLELGLNTEEIALMLGTTRQTVSVLLNDFKKMGILERVNQRTLLLKDLQKLKEFSSGV</sequence>
<dbReference type="InterPro" id="IPR036388">
    <property type="entry name" value="WH-like_DNA-bd_sf"/>
</dbReference>
<dbReference type="GO" id="GO:0003700">
    <property type="term" value="F:DNA-binding transcription factor activity"/>
    <property type="evidence" value="ECO:0007669"/>
    <property type="project" value="TreeGrafter"/>
</dbReference>
<dbReference type="KEGG" id="chy:CHY_1835"/>
<keyword evidence="8 9" id="KW-0479">Metal-binding</keyword>
<dbReference type="SUPFAM" id="SSF51206">
    <property type="entry name" value="cAMP-binding domain-like"/>
    <property type="match status" value="1"/>
</dbReference>
<dbReference type="PDB" id="6CPB">
    <property type="method" value="X-ray"/>
    <property type="resolution" value="1.16 A"/>
    <property type="chains" value="A/B=1-133"/>
</dbReference>
<dbReference type="PROSITE" id="PS51063">
    <property type="entry name" value="HTH_CRP_2"/>
    <property type="match status" value="1"/>
</dbReference>
<keyword evidence="8 9" id="KW-0002">3D-structure</keyword>
<dbReference type="PDB" id="2HKX">
    <property type="method" value="X-ray"/>
    <property type="resolution" value="2.30 A"/>
    <property type="chains" value="A/B=1-217"/>
</dbReference>
<dbReference type="SMART" id="SM00419">
    <property type="entry name" value="HTH_CRP"/>
    <property type="match status" value="1"/>
</dbReference>
<dbReference type="InterPro" id="IPR050397">
    <property type="entry name" value="Env_Response_Regulators"/>
</dbReference>
<dbReference type="InParanoid" id="Q3AB29"/>
<dbReference type="SMR" id="Q3AB29"/>
<dbReference type="eggNOG" id="COG0664">
    <property type="taxonomic scope" value="Bacteria"/>
</dbReference>
<dbReference type="PROSITE" id="PS50042">
    <property type="entry name" value="CNMP_BINDING_3"/>
    <property type="match status" value="1"/>
</dbReference>
<evidence type="ECO:0000256" key="3">
    <source>
        <dbReference type="ARBA" id="ARBA00023163"/>
    </source>
</evidence>
<keyword evidence="8 9" id="KW-0349">Heme</keyword>
<dbReference type="Pfam" id="PF13545">
    <property type="entry name" value="HTH_Crp_2"/>
    <property type="match status" value="1"/>
</dbReference>
<keyword evidence="3" id="KW-0804">Transcription</keyword>
<dbReference type="Proteomes" id="UP000002706">
    <property type="component" value="Chromosome"/>
</dbReference>
<dbReference type="SUPFAM" id="SSF46785">
    <property type="entry name" value="Winged helix' DNA-binding domain"/>
    <property type="match status" value="1"/>
</dbReference>
<dbReference type="EMBL" id="CP000141">
    <property type="protein sequence ID" value="ABB15035.1"/>
    <property type="molecule type" value="Genomic_DNA"/>
</dbReference>
<dbReference type="InterPro" id="IPR012318">
    <property type="entry name" value="HTH_CRP"/>
</dbReference>
<organism evidence="6 7">
    <name type="scientific">Carboxydothermus hydrogenoformans (strain ATCC BAA-161 / DSM 6008 / Z-2901)</name>
    <dbReference type="NCBI Taxonomy" id="246194"/>
    <lineage>
        <taxon>Bacteria</taxon>
        <taxon>Bacillati</taxon>
        <taxon>Bacillota</taxon>
        <taxon>Clostridia</taxon>
        <taxon>Thermoanaerobacterales</taxon>
        <taxon>Thermoanaerobacteraceae</taxon>
        <taxon>Carboxydothermus</taxon>
    </lineage>
</organism>
<accession>Q3AB29</accession>
<evidence type="ECO:0000313" key="7">
    <source>
        <dbReference type="Proteomes" id="UP000002706"/>
    </source>
</evidence>
<feature type="binding site" evidence="8">
    <location>
        <position position="122"/>
    </location>
    <ligand>
        <name>heme b</name>
        <dbReference type="ChEBI" id="CHEBI:60344"/>
        <label>2</label>
    </ligand>
</feature>
<feature type="domain" description="Cyclic nucleotide-binding" evidence="4">
    <location>
        <begin position="8"/>
        <end position="75"/>
    </location>
</feature>
<keyword evidence="1" id="KW-0805">Transcription regulation</keyword>
<dbReference type="PDBsum" id="6CPB"/>
<dbReference type="SMART" id="SM00100">
    <property type="entry name" value="cNMP"/>
    <property type="match status" value="1"/>
</dbReference>
<dbReference type="GO" id="GO:0003677">
    <property type="term" value="F:DNA binding"/>
    <property type="evidence" value="ECO:0007669"/>
    <property type="project" value="UniProtKB-KW"/>
</dbReference>
<evidence type="ECO:0000256" key="2">
    <source>
        <dbReference type="ARBA" id="ARBA00023125"/>
    </source>
</evidence>
<dbReference type="InterPro" id="IPR014710">
    <property type="entry name" value="RmlC-like_jellyroll"/>
</dbReference>
<proteinExistence type="evidence at protein level"/>
<evidence type="ECO:0000259" key="5">
    <source>
        <dbReference type="PROSITE" id="PS51063"/>
    </source>
</evidence>
<dbReference type="Gene3D" id="2.60.120.10">
    <property type="entry name" value="Jelly Rolls"/>
    <property type="match status" value="1"/>
</dbReference>
<evidence type="ECO:0000313" key="6">
    <source>
        <dbReference type="EMBL" id="ABB15035.1"/>
    </source>
</evidence>
<dbReference type="GO" id="GO:0046872">
    <property type="term" value="F:metal ion binding"/>
    <property type="evidence" value="ECO:0007669"/>
    <property type="project" value="UniProtKB-KW"/>
</dbReference>
<keyword evidence="7" id="KW-1185">Reference proteome</keyword>
<evidence type="ECO:0007829" key="9">
    <source>
        <dbReference type="PDB" id="2HKX"/>
    </source>
</evidence>
<protein>
    <submittedName>
        <fullName evidence="6">Carbon monoxide oxidation system transcription regulator CooA-1</fullName>
    </submittedName>
</protein>
<evidence type="ECO:0000259" key="4">
    <source>
        <dbReference type="PROSITE" id="PS50042"/>
    </source>
</evidence>
<gene>
    <name evidence="6" type="primary">cooA-1</name>
    <name evidence="6" type="ordered locus">CHY_1835</name>
</gene>
<feature type="binding site" evidence="9">
    <location>
        <position position="79"/>
    </location>
    <ligand>
        <name>heme b</name>
        <dbReference type="ChEBI" id="CHEBI:60344"/>
        <label>1</label>
    </ligand>
</feature>
<feature type="binding site" evidence="9">
    <location>
        <position position="80"/>
    </location>
    <ligand>
        <name>heme b</name>
        <dbReference type="ChEBI" id="CHEBI:60344"/>
        <label>1</label>
    </ligand>
</feature>
<dbReference type="Gene3D" id="1.10.10.10">
    <property type="entry name" value="Winged helix-like DNA-binding domain superfamily/Winged helix DNA-binding domain"/>
    <property type="match status" value="1"/>
</dbReference>
<evidence type="ECO:0007829" key="10">
    <source>
        <dbReference type="PDB" id="6CPB"/>
    </source>
</evidence>
<reference evidence="9" key="2">
    <citation type="journal article" date="2007" name="Acta Crystallogr. D">
        <title>Structure-based hypothesis on the activation of the CO-sensing transcription factor CooA.</title>
        <authorList>
            <person name="Borjigin M."/>
            <person name="Li H."/>
            <person name="Lanz N.D."/>
            <person name="Kerby R.L."/>
            <person name="Roberts G.P."/>
            <person name="Poulos T.L."/>
        </authorList>
    </citation>
    <scope>X-RAY CRYSTALLOGRAPHY (2.30 ANGSTROMS) IN COMPLEX WITH HEME B</scope>
</reference>
<reference evidence="10" key="4">
    <citation type="journal article" date="2018" name="Biochemistry">
        <title>Testing the N-Terminal Velcro Model of CooA Carbon Monoxide Activation.</title>
        <authorList>
            <person name="Tripathi S."/>
            <person name="Poulos T.L."/>
        </authorList>
    </citation>
    <scope>X-RAY CRYSTALLOGRAPHY (1.16 ANGSTROMS) OF 1-133</scope>
</reference>
<dbReference type="InterPro" id="IPR036390">
    <property type="entry name" value="WH_DNA-bd_sf"/>
</dbReference>
<keyword evidence="2" id="KW-0238">DNA-binding</keyword>
<dbReference type="GO" id="GO:0005829">
    <property type="term" value="C:cytosol"/>
    <property type="evidence" value="ECO:0007669"/>
    <property type="project" value="TreeGrafter"/>
</dbReference>
<dbReference type="PANTHER" id="PTHR24567">
    <property type="entry name" value="CRP FAMILY TRANSCRIPTIONAL REGULATORY PROTEIN"/>
    <property type="match status" value="1"/>
</dbReference>
<reference evidence="8" key="3">
    <citation type="journal article" date="2007" name="J. Mol. Biol.">
        <title>Crystal structure of CO-sensing transcription activator CooA bound to exogenous ligand imidazole.</title>
        <authorList>
            <person name="Komori H."/>
            <person name="Inagaki S."/>
            <person name="Yoshioka S."/>
            <person name="Aono S."/>
            <person name="Higuchi Y."/>
        </authorList>
    </citation>
    <scope>X-RAY CRYSTALLOGRAPHY (2.20 ANGSTROMS) IN COMPLEX WITH HEME B</scope>
</reference>
<feature type="binding site" evidence="8">
    <location>
        <position position="80"/>
    </location>
    <ligand>
        <name>heme b</name>
        <dbReference type="ChEBI" id="CHEBI:60344"/>
        <label>2</label>
    </ligand>
</feature>
<reference evidence="6 7" key="1">
    <citation type="journal article" date="2005" name="PLoS Genet.">
        <title>Life in hot carbon monoxide: the complete genome sequence of Carboxydothermus hydrogenoformans Z-2901.</title>
        <authorList>
            <person name="Wu M."/>
            <person name="Ren Q."/>
            <person name="Durkin A.S."/>
            <person name="Daugherty S.C."/>
            <person name="Brinkac L.M."/>
            <person name="Dodson R.J."/>
            <person name="Madupu R."/>
            <person name="Sullivan S.A."/>
            <person name="Kolonay J.F."/>
            <person name="Haft D.H."/>
            <person name="Nelson W.C."/>
            <person name="Tallon L.J."/>
            <person name="Jones K.M."/>
            <person name="Ulrich L.E."/>
            <person name="Gonzalez J.M."/>
            <person name="Zhulin I.B."/>
            <person name="Robb F.T."/>
            <person name="Eisen J.A."/>
        </authorList>
    </citation>
    <scope>NUCLEOTIDE SEQUENCE [LARGE SCALE GENOMIC DNA]</scope>
    <source>
        <strain evidence="7">ATCC BAA-161 / DSM 6008 / Z-2901</strain>
    </source>
</reference>
<dbReference type="AlphaFoldDB" id="Q3AB29"/>
<dbReference type="PANTHER" id="PTHR24567:SF26">
    <property type="entry name" value="REGULATORY PROTEIN YEIL"/>
    <property type="match status" value="1"/>
</dbReference>
<dbReference type="InterPro" id="IPR018490">
    <property type="entry name" value="cNMP-bd_dom_sf"/>
</dbReference>
<evidence type="ECO:0000256" key="1">
    <source>
        <dbReference type="ARBA" id="ARBA00023015"/>
    </source>
</evidence>
<feature type="domain" description="HTH crp-type" evidence="5">
    <location>
        <begin position="134"/>
        <end position="208"/>
    </location>
</feature>
<feature type="binding site" evidence="8">
    <location>
        <position position="78"/>
    </location>
    <ligand>
        <name>heme b</name>
        <dbReference type="ChEBI" id="CHEBI:60344"/>
        <label>2</label>
        <note>axial binding residue</note>
    </ligand>
    <ligandPart>
        <name>Fe</name>
        <dbReference type="ChEBI" id="CHEBI:18248"/>
    </ligandPart>
</feature>
<dbReference type="EvolutionaryTrace" id="Q3AB29"/>
<dbReference type="CDD" id="cd00038">
    <property type="entry name" value="CAP_ED"/>
    <property type="match status" value="1"/>
</dbReference>
<evidence type="ECO:0007829" key="8">
    <source>
        <dbReference type="PDB" id="2FMY"/>
    </source>
</evidence>
<dbReference type="InterPro" id="IPR000595">
    <property type="entry name" value="cNMP-bd_dom"/>
</dbReference>
<name>Q3AB29_CARHZ</name>